<gene>
    <name evidence="6" type="ORF">PS922_04888</name>
</gene>
<keyword evidence="2" id="KW-0229">DNA integration</keyword>
<dbReference type="InterPro" id="IPR013762">
    <property type="entry name" value="Integrase-like_cat_sf"/>
</dbReference>
<dbReference type="GO" id="GO:0015074">
    <property type="term" value="P:DNA integration"/>
    <property type="evidence" value="ECO:0007669"/>
    <property type="project" value="UniProtKB-KW"/>
</dbReference>
<dbReference type="InterPro" id="IPR050808">
    <property type="entry name" value="Phage_Integrase"/>
</dbReference>
<dbReference type="SUPFAM" id="SSF56349">
    <property type="entry name" value="DNA breaking-rejoining enzymes"/>
    <property type="match status" value="1"/>
</dbReference>
<feature type="domain" description="Tyr recombinase" evidence="5">
    <location>
        <begin position="214"/>
        <end position="388"/>
    </location>
</feature>
<evidence type="ECO:0000313" key="6">
    <source>
        <dbReference type="EMBL" id="VVQ11780.1"/>
    </source>
</evidence>
<dbReference type="PANTHER" id="PTHR30629">
    <property type="entry name" value="PROPHAGE INTEGRASE"/>
    <property type="match status" value="1"/>
</dbReference>
<evidence type="ECO:0000256" key="4">
    <source>
        <dbReference type="ARBA" id="ARBA00023172"/>
    </source>
</evidence>
<evidence type="ECO:0000256" key="1">
    <source>
        <dbReference type="ARBA" id="ARBA00008857"/>
    </source>
</evidence>
<evidence type="ECO:0000256" key="2">
    <source>
        <dbReference type="ARBA" id="ARBA00022908"/>
    </source>
</evidence>
<accession>A0A5E7UM62</accession>
<dbReference type="Pfam" id="PF00589">
    <property type="entry name" value="Phage_integrase"/>
    <property type="match status" value="1"/>
</dbReference>
<evidence type="ECO:0000259" key="5">
    <source>
        <dbReference type="PROSITE" id="PS51898"/>
    </source>
</evidence>
<dbReference type="InterPro" id="IPR002104">
    <property type="entry name" value="Integrase_catalytic"/>
</dbReference>
<dbReference type="Proteomes" id="UP000325565">
    <property type="component" value="Unassembled WGS sequence"/>
</dbReference>
<dbReference type="AlphaFoldDB" id="A0A5E7UM62"/>
<organism evidence="6 7">
    <name type="scientific">Pseudomonas fluorescens</name>
    <dbReference type="NCBI Taxonomy" id="294"/>
    <lineage>
        <taxon>Bacteria</taxon>
        <taxon>Pseudomonadati</taxon>
        <taxon>Pseudomonadota</taxon>
        <taxon>Gammaproteobacteria</taxon>
        <taxon>Pseudomonadales</taxon>
        <taxon>Pseudomonadaceae</taxon>
        <taxon>Pseudomonas</taxon>
    </lineage>
</organism>
<sequence>MAAPLKTLTVKLSDAVIKQHAIDPTITELKDPRHPLRFRYRHDRSKGSWHLVRFDKGAKWKKAANWPDVPARVMLDSLPVVQARLLADPTAAATVDGWERVGQVLEWYAARLNTDNSLSKSRRGSSLSAIRCQLLPALGDLPLCKLNADTLDRHLVWHMQAEYSLSYVKSVLDVLKVVFGAALTLKKITVNPLLGVSFSHFTKAKIKPKGARLRHVAVVDLLAEWGEAFNAEPVAVTLLVLMLTHATRITETRLAMWKNIHLDAGEWFIPADDTKSKRDHLLPLTTQAVAFLERYRAQQRAEGYDGAYLFPATSRAGRPMSRSQAFAIFAQLGAGEWTSHDLRKLAPSIWANLGVDSLVGKLLLNHALTELERTYFQAMGEMVKRNALERWHGWLDAQGFDALQDKTGARRESKPVALDPSGWLA</sequence>
<evidence type="ECO:0000313" key="7">
    <source>
        <dbReference type="Proteomes" id="UP000325565"/>
    </source>
</evidence>
<dbReference type="CDD" id="cd00801">
    <property type="entry name" value="INT_P4_C"/>
    <property type="match status" value="1"/>
</dbReference>
<dbReference type="Gene3D" id="1.10.150.130">
    <property type="match status" value="1"/>
</dbReference>
<protein>
    <recommendedName>
        <fullName evidence="5">Tyr recombinase domain-containing protein</fullName>
    </recommendedName>
</protein>
<name>A0A5E7UM62_PSEFL</name>
<keyword evidence="3" id="KW-0238">DNA-binding</keyword>
<dbReference type="InterPro" id="IPR010998">
    <property type="entry name" value="Integrase_recombinase_N"/>
</dbReference>
<dbReference type="RefSeq" id="WP_154863622.1">
    <property type="nucleotide sequence ID" value="NZ_CABVJB010000008.1"/>
</dbReference>
<dbReference type="Gene3D" id="1.10.443.10">
    <property type="entry name" value="Intergrase catalytic core"/>
    <property type="match status" value="1"/>
</dbReference>
<comment type="similarity">
    <text evidence="1">Belongs to the 'phage' integrase family.</text>
</comment>
<dbReference type="EMBL" id="CABVJB010000008">
    <property type="protein sequence ID" value="VVQ11780.1"/>
    <property type="molecule type" value="Genomic_DNA"/>
</dbReference>
<dbReference type="GO" id="GO:0003677">
    <property type="term" value="F:DNA binding"/>
    <property type="evidence" value="ECO:0007669"/>
    <property type="project" value="UniProtKB-KW"/>
</dbReference>
<dbReference type="PANTHER" id="PTHR30629:SF6">
    <property type="entry name" value="PROPHAGE INTEGRASE INTA-RELATED"/>
    <property type="match status" value="1"/>
</dbReference>
<dbReference type="PROSITE" id="PS51898">
    <property type="entry name" value="TYR_RECOMBINASE"/>
    <property type="match status" value="1"/>
</dbReference>
<keyword evidence="4" id="KW-0233">DNA recombination</keyword>
<reference evidence="6 7" key="1">
    <citation type="submission" date="2019-09" db="EMBL/GenBank/DDBJ databases">
        <authorList>
            <person name="Chandra G."/>
            <person name="Truman W A."/>
        </authorList>
    </citation>
    <scope>NUCLEOTIDE SEQUENCE [LARGE SCALE GENOMIC DNA]</scope>
    <source>
        <strain evidence="6">PS922</strain>
    </source>
</reference>
<proteinExistence type="inferred from homology"/>
<evidence type="ECO:0000256" key="3">
    <source>
        <dbReference type="ARBA" id="ARBA00023125"/>
    </source>
</evidence>
<dbReference type="GO" id="GO:0006310">
    <property type="term" value="P:DNA recombination"/>
    <property type="evidence" value="ECO:0007669"/>
    <property type="project" value="UniProtKB-KW"/>
</dbReference>
<dbReference type="InterPro" id="IPR011010">
    <property type="entry name" value="DNA_brk_join_enz"/>
</dbReference>